<gene>
    <name evidence="7" type="primary">atpI</name>
    <name evidence="7" type="ORF">BSEPE_1478</name>
</gene>
<evidence type="ECO:0000256" key="1">
    <source>
        <dbReference type="ARBA" id="ARBA00004651"/>
    </source>
</evidence>
<dbReference type="STRING" id="1303921.BSEPE_1478"/>
<dbReference type="AlphaFoldDB" id="A0A0P0UTF1"/>
<dbReference type="InterPro" id="IPR005598">
    <property type="entry name" value="ATP_synth_I"/>
</dbReference>
<keyword evidence="4 6" id="KW-1133">Transmembrane helix</keyword>
<dbReference type="GO" id="GO:0005886">
    <property type="term" value="C:plasma membrane"/>
    <property type="evidence" value="ECO:0007669"/>
    <property type="project" value="UniProtKB-SubCell"/>
</dbReference>
<keyword evidence="8" id="KW-1185">Reference proteome</keyword>
<evidence type="ECO:0000256" key="4">
    <source>
        <dbReference type="ARBA" id="ARBA00022989"/>
    </source>
</evidence>
<sequence>MANYKTLPKVQLTIMLASIAYFSTIDAGVSALYGGVISLINTALITRHTNKQKKDATISAQIALWMMVISVIMRMAIVVGLTLTGYFVLELNADALIIGLVLGLIGFLLDKALYR</sequence>
<evidence type="ECO:0000256" key="2">
    <source>
        <dbReference type="ARBA" id="ARBA00022475"/>
    </source>
</evidence>
<feature type="transmembrane region" description="Helical" evidence="6">
    <location>
        <begin position="12"/>
        <end position="41"/>
    </location>
</feature>
<evidence type="ECO:0000256" key="6">
    <source>
        <dbReference type="SAM" id="Phobius"/>
    </source>
</evidence>
<comment type="subcellular location">
    <subcellularLocation>
        <location evidence="1">Cell membrane</location>
        <topology evidence="1">Multi-pass membrane protein</topology>
    </subcellularLocation>
</comment>
<evidence type="ECO:0000256" key="3">
    <source>
        <dbReference type="ARBA" id="ARBA00022692"/>
    </source>
</evidence>
<proteinExistence type="predicted"/>
<protein>
    <submittedName>
        <fullName evidence="7">ATP synthase protein I</fullName>
    </submittedName>
</protein>
<reference evidence="7 8" key="1">
    <citation type="journal article" date="2000" name="Mar. Ecol. Prog. Ser.">
        <title>Phylogenetic characterization of endosymbionts in three hydrothermal vent mussels: influence on host distributions.</title>
        <authorList>
            <person name="Fujiwara Y."/>
            <person name="Takai K."/>
            <person name="Uematsu K."/>
            <person name="Tsuchida S."/>
            <person name="Hunt J.C."/>
            <person name="Hashimoto J."/>
        </authorList>
    </citation>
    <scope>NUCLEOTIDE SEQUENCE [LARGE SCALE GENOMIC DNA]</scope>
    <source>
        <strain evidence="7 8">Myojin Knoll</strain>
    </source>
</reference>
<dbReference type="EMBL" id="AP013042">
    <property type="protein sequence ID" value="BAS68456.1"/>
    <property type="molecule type" value="Genomic_DNA"/>
</dbReference>
<feature type="transmembrane region" description="Helical" evidence="6">
    <location>
        <begin position="95"/>
        <end position="114"/>
    </location>
</feature>
<keyword evidence="2" id="KW-1003">Cell membrane</keyword>
<organism evidence="7 8">
    <name type="scientific">endosymbiont of Bathymodiolus septemdierum str. Myojin knoll</name>
    <dbReference type="NCBI Taxonomy" id="1303921"/>
    <lineage>
        <taxon>Bacteria</taxon>
        <taxon>Pseudomonadati</taxon>
        <taxon>Pseudomonadota</taxon>
        <taxon>Gammaproteobacteria</taxon>
        <taxon>sulfur-oxidizing symbionts</taxon>
    </lineage>
</organism>
<feature type="transmembrane region" description="Helical" evidence="6">
    <location>
        <begin position="62"/>
        <end position="89"/>
    </location>
</feature>
<reference evidence="7 8" key="2">
    <citation type="journal article" date="2016" name="ISME J.">
        <title>Heterogeneous composition of key metabolic gene clusters in a vent mussel symbiont population.</title>
        <authorList>
            <person name="Ikuta T."/>
            <person name="Takaki Y."/>
            <person name="Nagai Y."/>
            <person name="Shimamura S."/>
            <person name="Tsuda M."/>
            <person name="Kawagucci S."/>
            <person name="Aoki Y."/>
            <person name="Inoue K."/>
            <person name="Teruya M."/>
            <person name="Satou K."/>
            <person name="Teruya K."/>
            <person name="Shimoji M."/>
            <person name="Tamotsu H."/>
            <person name="Hirano T."/>
            <person name="Maruyama T."/>
            <person name="Yoshida T."/>
        </authorList>
    </citation>
    <scope>NUCLEOTIDE SEQUENCE [LARGE SCALE GENOMIC DNA]</scope>
    <source>
        <strain evidence="7 8">Myojin Knoll</strain>
    </source>
</reference>
<evidence type="ECO:0000313" key="8">
    <source>
        <dbReference type="Proteomes" id="UP000067399"/>
    </source>
</evidence>
<evidence type="ECO:0000256" key="5">
    <source>
        <dbReference type="ARBA" id="ARBA00023136"/>
    </source>
</evidence>
<keyword evidence="3 6" id="KW-0812">Transmembrane</keyword>
<evidence type="ECO:0000313" key="7">
    <source>
        <dbReference type="EMBL" id="BAS68456.1"/>
    </source>
</evidence>
<keyword evidence="5 6" id="KW-0472">Membrane</keyword>
<name>A0A0P0UTF1_9GAMM</name>
<dbReference type="Proteomes" id="UP000067399">
    <property type="component" value="Chromosome"/>
</dbReference>
<dbReference type="Pfam" id="PF03899">
    <property type="entry name" value="ATP-synt_I"/>
    <property type="match status" value="1"/>
</dbReference>
<dbReference type="KEGG" id="ebh:BSEPE_1478"/>
<accession>A0A0P0UTF1</accession>